<feature type="domain" description="Antitoxin SocA-like Panacea" evidence="1">
    <location>
        <begin position="28"/>
        <end position="117"/>
    </location>
</feature>
<evidence type="ECO:0000313" key="2">
    <source>
        <dbReference type="EMBL" id="BDR52506.1"/>
    </source>
</evidence>
<sequence>MKALDIANLFISRHGYDIILNNVRLNALVYWAQVEALRARGQVAFEDRVEAWQMGPVEPAVFQAFKGYGRRRIALPRGDVPADDPAAQELIEQVIERYGFLTTYDLVCFTQREGSAWRAAYQQGAETPISSQLILASRDGIDSPASKGTLASAIAVVNQTWPNTFRILKNA</sequence>
<protein>
    <recommendedName>
        <fullName evidence="1">Antitoxin SocA-like Panacea domain-containing protein</fullName>
    </recommendedName>
</protein>
<keyword evidence="3" id="KW-1185">Reference proteome</keyword>
<name>A0ABN6SCG4_9BIFI</name>
<accession>A0ABN6SCG4</accession>
<evidence type="ECO:0000313" key="3">
    <source>
        <dbReference type="Proteomes" id="UP001321766"/>
    </source>
</evidence>
<dbReference type="InterPro" id="IPR025272">
    <property type="entry name" value="SocA_Panacea"/>
</dbReference>
<organism evidence="2 3">
    <name type="scientific">Bombiscardovia nodaiensis</name>
    <dbReference type="NCBI Taxonomy" id="2932181"/>
    <lineage>
        <taxon>Bacteria</taxon>
        <taxon>Bacillati</taxon>
        <taxon>Actinomycetota</taxon>
        <taxon>Actinomycetes</taxon>
        <taxon>Bifidobacteriales</taxon>
        <taxon>Bifidobacteriaceae</taxon>
        <taxon>Bombiscardovia</taxon>
    </lineage>
</organism>
<gene>
    <name evidence="2" type="ORF">KIM372_04130</name>
</gene>
<dbReference type="Pfam" id="PF13274">
    <property type="entry name" value="SocA_Panacea"/>
    <property type="match status" value="1"/>
</dbReference>
<dbReference type="EMBL" id="AP026798">
    <property type="protein sequence ID" value="BDR52506.1"/>
    <property type="molecule type" value="Genomic_DNA"/>
</dbReference>
<evidence type="ECO:0000259" key="1">
    <source>
        <dbReference type="Pfam" id="PF13274"/>
    </source>
</evidence>
<reference evidence="2 3" key="1">
    <citation type="journal article" date="2023" name="Microbiol. Spectr.">
        <title>Symbiosis of Carpenter Bees with Uncharacterized Lactic Acid Bacteria Showing NAD Auxotrophy.</title>
        <authorList>
            <person name="Kawasaki S."/>
            <person name="Ozawa K."/>
            <person name="Mori T."/>
            <person name="Yamamoto A."/>
            <person name="Ito M."/>
            <person name="Ohkuma M."/>
            <person name="Sakamoto M."/>
            <person name="Matsutani M."/>
        </authorList>
    </citation>
    <scope>NUCLEOTIDE SEQUENCE [LARGE SCALE GENOMIC DNA]</scope>
    <source>
        <strain evidence="2 3">Kim37-2</strain>
    </source>
</reference>
<dbReference type="Proteomes" id="UP001321766">
    <property type="component" value="Chromosome"/>
</dbReference>
<proteinExistence type="predicted"/>